<dbReference type="EnsemblMetazoa" id="tetur09g05050.1">
    <property type="protein sequence ID" value="tetur09g05050.1"/>
    <property type="gene ID" value="tetur09g05050"/>
</dbReference>
<dbReference type="eggNOG" id="KOG2349">
    <property type="taxonomic scope" value="Eukaryota"/>
</dbReference>
<evidence type="ECO:0000256" key="10">
    <source>
        <dbReference type="ARBA" id="ARBA00023201"/>
    </source>
</evidence>
<evidence type="ECO:0000256" key="5">
    <source>
        <dbReference type="ARBA" id="ARBA00022692"/>
    </source>
</evidence>
<reference evidence="14" key="1">
    <citation type="submission" date="2011-08" db="EMBL/GenBank/DDBJ databases">
        <authorList>
            <person name="Rombauts S."/>
        </authorList>
    </citation>
    <scope>NUCLEOTIDE SEQUENCE</scope>
    <source>
        <strain evidence="14">London</strain>
    </source>
</reference>
<feature type="transmembrane region" description="Helical" evidence="12">
    <location>
        <begin position="388"/>
        <end position="410"/>
    </location>
</feature>
<evidence type="ECO:0000256" key="2">
    <source>
        <dbReference type="ARBA" id="ARBA00006434"/>
    </source>
</evidence>
<feature type="transmembrane region" description="Helical" evidence="12">
    <location>
        <begin position="88"/>
        <end position="110"/>
    </location>
</feature>
<feature type="transmembrane region" description="Helical" evidence="12">
    <location>
        <begin position="445"/>
        <end position="467"/>
    </location>
</feature>
<keyword evidence="8" id="KW-0406">Ion transport</keyword>
<keyword evidence="7" id="KW-0915">Sodium</keyword>
<name>T1KE24_TETUR</name>
<dbReference type="InterPro" id="IPR051163">
    <property type="entry name" value="Sodium:Solute_Symporter_SSF"/>
</dbReference>
<feature type="transmembrane region" description="Helical" evidence="12">
    <location>
        <begin position="56"/>
        <end position="76"/>
    </location>
</feature>
<comment type="subcellular location">
    <subcellularLocation>
        <location evidence="1">Cell membrane</location>
        <topology evidence="1">Multi-pass membrane protein</topology>
    </subcellularLocation>
</comment>
<dbReference type="OrthoDB" id="6132759at2759"/>
<organism evidence="13 14">
    <name type="scientific">Tetranychus urticae</name>
    <name type="common">Two-spotted spider mite</name>
    <dbReference type="NCBI Taxonomy" id="32264"/>
    <lineage>
        <taxon>Eukaryota</taxon>
        <taxon>Metazoa</taxon>
        <taxon>Ecdysozoa</taxon>
        <taxon>Arthropoda</taxon>
        <taxon>Chelicerata</taxon>
        <taxon>Arachnida</taxon>
        <taxon>Acari</taxon>
        <taxon>Acariformes</taxon>
        <taxon>Trombidiformes</taxon>
        <taxon>Prostigmata</taxon>
        <taxon>Eleutherengona</taxon>
        <taxon>Raphignathae</taxon>
        <taxon>Tetranychoidea</taxon>
        <taxon>Tetranychidae</taxon>
        <taxon>Tetranychus</taxon>
    </lineage>
</organism>
<dbReference type="GO" id="GO:0006814">
    <property type="term" value="P:sodium ion transport"/>
    <property type="evidence" value="ECO:0007669"/>
    <property type="project" value="UniProtKB-KW"/>
</dbReference>
<feature type="transmembrane region" description="Helical" evidence="12">
    <location>
        <begin position="283"/>
        <end position="308"/>
    </location>
</feature>
<dbReference type="Proteomes" id="UP000015104">
    <property type="component" value="Unassembled WGS sequence"/>
</dbReference>
<dbReference type="EMBL" id="CAEY01002033">
    <property type="status" value="NOT_ANNOTATED_CDS"/>
    <property type="molecule type" value="Genomic_DNA"/>
</dbReference>
<evidence type="ECO:0000256" key="1">
    <source>
        <dbReference type="ARBA" id="ARBA00004651"/>
    </source>
</evidence>
<dbReference type="InterPro" id="IPR001734">
    <property type="entry name" value="Na/solute_symporter"/>
</dbReference>
<evidence type="ECO:0000256" key="9">
    <source>
        <dbReference type="ARBA" id="ARBA00023136"/>
    </source>
</evidence>
<dbReference type="NCBIfam" id="TIGR00813">
    <property type="entry name" value="sss"/>
    <property type="match status" value="1"/>
</dbReference>
<dbReference type="AlphaFoldDB" id="T1KE24"/>
<dbReference type="InterPro" id="IPR038377">
    <property type="entry name" value="Na/Glc_symporter_sf"/>
</dbReference>
<dbReference type="STRING" id="32264.T1KE24"/>
<keyword evidence="10" id="KW-0739">Sodium transport</keyword>
<feature type="transmembrane region" description="Helical" evidence="12">
    <location>
        <begin position="343"/>
        <end position="368"/>
    </location>
</feature>
<dbReference type="PANTHER" id="PTHR42985:SF40">
    <property type="entry name" value="LD47995P-RELATED"/>
    <property type="match status" value="1"/>
</dbReference>
<evidence type="ECO:0000256" key="11">
    <source>
        <dbReference type="RuleBase" id="RU362091"/>
    </source>
</evidence>
<keyword evidence="6 12" id="KW-1133">Transmembrane helix</keyword>
<dbReference type="PANTHER" id="PTHR42985">
    <property type="entry name" value="SODIUM-COUPLED MONOCARBOXYLATE TRANSPORTER"/>
    <property type="match status" value="1"/>
</dbReference>
<evidence type="ECO:0008006" key="15">
    <source>
        <dbReference type="Google" id="ProtNLM"/>
    </source>
</evidence>
<keyword evidence="14" id="KW-1185">Reference proteome</keyword>
<dbReference type="PROSITE" id="PS50283">
    <property type="entry name" value="NA_SOLUT_SYMP_3"/>
    <property type="match status" value="1"/>
</dbReference>
<dbReference type="CDD" id="cd11492">
    <property type="entry name" value="SLC5sbd_NIS-SMVT"/>
    <property type="match status" value="1"/>
</dbReference>
<evidence type="ECO:0000256" key="8">
    <source>
        <dbReference type="ARBA" id="ARBA00023065"/>
    </source>
</evidence>
<evidence type="ECO:0000256" key="7">
    <source>
        <dbReference type="ARBA" id="ARBA00023053"/>
    </source>
</evidence>
<dbReference type="KEGG" id="tut:107363312"/>
<evidence type="ECO:0000256" key="4">
    <source>
        <dbReference type="ARBA" id="ARBA00022475"/>
    </source>
</evidence>
<evidence type="ECO:0000256" key="12">
    <source>
        <dbReference type="SAM" id="Phobius"/>
    </source>
</evidence>
<feature type="transmembrane region" description="Helical" evidence="12">
    <location>
        <begin position="17"/>
        <end position="36"/>
    </location>
</feature>
<comment type="similarity">
    <text evidence="2 11">Belongs to the sodium:solute symporter (SSF) (TC 2.A.21) family.</text>
</comment>
<gene>
    <name evidence="13" type="primary">107363312</name>
</gene>
<evidence type="ECO:0000313" key="14">
    <source>
        <dbReference type="Proteomes" id="UP000015104"/>
    </source>
</evidence>
<accession>T1KE24</accession>
<keyword evidence="9 12" id="KW-0472">Membrane</keyword>
<keyword evidence="3" id="KW-0813">Transport</keyword>
<feature type="transmembrane region" description="Helical" evidence="12">
    <location>
        <begin position="245"/>
        <end position="262"/>
    </location>
</feature>
<sequence length="587" mass="64325">MDESLDAMTNKFSTVDYIVFILMLVCSSGIGIFYAFKGRKNESSKEFLTANKSLNWFPVSMSLLASFQSSVTILGYPAEMYTKGTQFWVVILSAIFASITAAELFLPVYFKLSFTSVNRYLTMRFNRDNVRLAASMAFLLGTVPYMGVVLYGPSLALSSVTPLSVTSSILIIGIICTFYTSLGGIKAVVWTDTMQVGLMYIGLVAVMLRAFYLVGGVGEAFRIAAERGRIEFTNFELDVSKTNNFWNSVLGMGIMWCGNYCTTQTEVQRYCNTQSQKKAKLALYVNLVGVILMISCACLCGIGVFAYYADCDPLKAGKISKTDQLMPYFVMDTMSEFKGLPGIFVTCVFSASLSTLSSGFNALSAVTWDDFLKETRLGCLSEQNQKNFNKITAIFYGILSILMAFIVGQIGSVLKAAISLAGCLIGPLLGIYLSAILCPFANSKGVISGLTFGVSFGFWVLIGSLVYPANDDFKETLITGCPANFISNSTLIVDDVLENQPFFLKLYQIAFLLVPVTGFIICLFVSFVASLLTGGLNDVKHVDPNTLSPLVWKIWPERLLPPKSDSSKDKEVIEISVRGMNSENLIT</sequence>
<dbReference type="GO" id="GO:0005886">
    <property type="term" value="C:plasma membrane"/>
    <property type="evidence" value="ECO:0007669"/>
    <property type="project" value="UniProtKB-SubCell"/>
</dbReference>
<dbReference type="Pfam" id="PF00474">
    <property type="entry name" value="SSF"/>
    <property type="match status" value="1"/>
</dbReference>
<dbReference type="OMA" id="TQGEYLM"/>
<feature type="transmembrane region" description="Helical" evidence="12">
    <location>
        <begin position="130"/>
        <end position="151"/>
    </location>
</feature>
<keyword evidence="5 12" id="KW-0812">Transmembrane</keyword>
<feature type="transmembrane region" description="Helical" evidence="12">
    <location>
        <begin position="506"/>
        <end position="532"/>
    </location>
</feature>
<evidence type="ECO:0000256" key="3">
    <source>
        <dbReference type="ARBA" id="ARBA00022448"/>
    </source>
</evidence>
<protein>
    <recommendedName>
        <fullName evidence="15">Sodium/solute symporter</fullName>
    </recommendedName>
</protein>
<dbReference type="Gene3D" id="1.20.1730.10">
    <property type="entry name" value="Sodium/glucose cotransporter"/>
    <property type="match status" value="1"/>
</dbReference>
<feature type="transmembrane region" description="Helical" evidence="12">
    <location>
        <begin position="163"/>
        <end position="185"/>
    </location>
</feature>
<feature type="transmembrane region" description="Helical" evidence="12">
    <location>
        <begin position="197"/>
        <end position="225"/>
    </location>
</feature>
<dbReference type="HOGENOM" id="CLU_018808_11_1_1"/>
<evidence type="ECO:0000256" key="6">
    <source>
        <dbReference type="ARBA" id="ARBA00022989"/>
    </source>
</evidence>
<feature type="transmembrane region" description="Helical" evidence="12">
    <location>
        <begin position="416"/>
        <end position="438"/>
    </location>
</feature>
<proteinExistence type="inferred from homology"/>
<keyword evidence="4" id="KW-1003">Cell membrane</keyword>
<evidence type="ECO:0000313" key="13">
    <source>
        <dbReference type="EnsemblMetazoa" id="tetur09g05050.1"/>
    </source>
</evidence>
<reference evidence="13" key="2">
    <citation type="submission" date="2015-06" db="UniProtKB">
        <authorList>
            <consortium name="EnsemblMetazoa"/>
        </authorList>
    </citation>
    <scope>IDENTIFICATION</scope>
</reference>
<dbReference type="GO" id="GO:0015293">
    <property type="term" value="F:symporter activity"/>
    <property type="evidence" value="ECO:0007669"/>
    <property type="project" value="TreeGrafter"/>
</dbReference>